<feature type="domain" description="DUF7092" evidence="2">
    <location>
        <begin position="7"/>
        <end position="77"/>
    </location>
</feature>
<proteinExistence type="predicted"/>
<gene>
    <name evidence="3" type="ORF">ACFQ4O_12940</name>
</gene>
<sequence length="81" mass="8610">MTSGSGTGVFFDGLTSRRQDVHVTLSGLDLAVQAPDGRLLARWPLEQLREAVSTTGRLRLTRDADGPPARLELPEGPLAAA</sequence>
<evidence type="ECO:0000259" key="2">
    <source>
        <dbReference type="Pfam" id="PF23368"/>
    </source>
</evidence>
<dbReference type="Proteomes" id="UP001597171">
    <property type="component" value="Unassembled WGS sequence"/>
</dbReference>
<evidence type="ECO:0000313" key="4">
    <source>
        <dbReference type="Proteomes" id="UP001597171"/>
    </source>
</evidence>
<name>A0ABW3Z9D5_9HYPH</name>
<comment type="caution">
    <text evidence="3">The sequence shown here is derived from an EMBL/GenBank/DDBJ whole genome shotgun (WGS) entry which is preliminary data.</text>
</comment>
<dbReference type="Pfam" id="PF23368">
    <property type="entry name" value="DUF7092"/>
    <property type="match status" value="1"/>
</dbReference>
<evidence type="ECO:0000256" key="1">
    <source>
        <dbReference type="SAM" id="MobiDB-lite"/>
    </source>
</evidence>
<protein>
    <recommendedName>
        <fullName evidence="2">DUF7092 domain-containing protein</fullName>
    </recommendedName>
</protein>
<keyword evidence="4" id="KW-1185">Reference proteome</keyword>
<feature type="region of interest" description="Disordered" evidence="1">
    <location>
        <begin position="58"/>
        <end position="81"/>
    </location>
</feature>
<dbReference type="InterPro" id="IPR055518">
    <property type="entry name" value="DUF7092"/>
</dbReference>
<feature type="non-terminal residue" evidence="3">
    <location>
        <position position="81"/>
    </location>
</feature>
<evidence type="ECO:0000313" key="3">
    <source>
        <dbReference type="EMBL" id="MFD1332904.1"/>
    </source>
</evidence>
<accession>A0ABW3Z9D5</accession>
<organism evidence="3 4">
    <name type="scientific">Methylopila musalis</name>
    <dbReference type="NCBI Taxonomy" id="1134781"/>
    <lineage>
        <taxon>Bacteria</taxon>
        <taxon>Pseudomonadati</taxon>
        <taxon>Pseudomonadota</taxon>
        <taxon>Alphaproteobacteria</taxon>
        <taxon>Hyphomicrobiales</taxon>
        <taxon>Methylopilaceae</taxon>
        <taxon>Methylopila</taxon>
    </lineage>
</organism>
<reference evidence="4" key="1">
    <citation type="journal article" date="2019" name="Int. J. Syst. Evol. Microbiol.">
        <title>The Global Catalogue of Microorganisms (GCM) 10K type strain sequencing project: providing services to taxonomists for standard genome sequencing and annotation.</title>
        <authorList>
            <consortium name="The Broad Institute Genomics Platform"/>
            <consortium name="The Broad Institute Genome Sequencing Center for Infectious Disease"/>
            <person name="Wu L."/>
            <person name="Ma J."/>
        </authorList>
    </citation>
    <scope>NUCLEOTIDE SEQUENCE [LARGE SCALE GENOMIC DNA]</scope>
    <source>
        <strain evidence="4">CCUG 61696</strain>
    </source>
</reference>
<dbReference type="EMBL" id="JBHTMX010000137">
    <property type="protein sequence ID" value="MFD1332904.1"/>
    <property type="molecule type" value="Genomic_DNA"/>
</dbReference>